<dbReference type="Gene3D" id="3.30.1330.60">
    <property type="entry name" value="OmpA-like domain"/>
    <property type="match status" value="1"/>
</dbReference>
<gene>
    <name evidence="11" type="ORF">ACFOD3_15695</name>
</gene>
<dbReference type="InterPro" id="IPR036737">
    <property type="entry name" value="OmpA-like_sf"/>
</dbReference>
<dbReference type="InterPro" id="IPR050330">
    <property type="entry name" value="Bact_OuterMem_StrucFunc"/>
</dbReference>
<keyword evidence="5 9" id="KW-1133">Transmembrane helix</keyword>
<dbReference type="Proteomes" id="UP001595420">
    <property type="component" value="Unassembled WGS sequence"/>
</dbReference>
<accession>A0ABV7BZC0</accession>
<feature type="domain" description="OmpA-like" evidence="10">
    <location>
        <begin position="232"/>
        <end position="351"/>
    </location>
</feature>
<evidence type="ECO:0000256" key="8">
    <source>
        <dbReference type="SAM" id="MobiDB-lite"/>
    </source>
</evidence>
<sequence length="364" mass="39524">MAKGGKNGATIVIKRIEEGGHGHHGGAWKVAYADFVTAMMAFFLLMWLLNATTEEQRRGLADYFAPTNVMGQGQTGTGQPFGGRTPNESAQMTQNAGAIRLQRGPLPVLEDVEVEEDVPTVARPVPMREGPEGEDEEANPRRTRQARADLPPGDSDPQEQARQARLEAQLQAEGQEAEARALSDAALRAEHERRERAEFEKAAEEIRAAIAMDPALAELAKQMLVEQVPEGLRIQLVDNEGLPMFALGGAAPSDRARQLLARITQVITRLPNRIAIAGHTDATPFRGGGDRSNWDLSAERANVTRRLLTEAGLPEARIRSVTGNAARDPLLPETPNAAANRRVSITLLRDDPPTTPRPPRTPAP</sequence>
<comment type="caution">
    <text evidence="11">The sequence shown here is derived from an EMBL/GenBank/DDBJ whole genome shotgun (WGS) entry which is preliminary data.</text>
</comment>
<feature type="region of interest" description="Disordered" evidence="8">
    <location>
        <begin position="114"/>
        <end position="189"/>
    </location>
</feature>
<proteinExistence type="inferred from homology"/>
<feature type="compositionally biased region" description="Basic and acidic residues" evidence="8">
    <location>
        <begin position="177"/>
        <end position="189"/>
    </location>
</feature>
<dbReference type="EMBL" id="JBHRSB010000004">
    <property type="protein sequence ID" value="MFC3001350.1"/>
    <property type="molecule type" value="Genomic_DNA"/>
</dbReference>
<keyword evidence="11" id="KW-0966">Cell projection</keyword>
<evidence type="ECO:0000256" key="9">
    <source>
        <dbReference type="SAM" id="Phobius"/>
    </source>
</evidence>
<reference evidence="12" key="1">
    <citation type="journal article" date="2019" name="Int. J. Syst. Evol. Microbiol.">
        <title>The Global Catalogue of Microorganisms (GCM) 10K type strain sequencing project: providing services to taxonomists for standard genome sequencing and annotation.</title>
        <authorList>
            <consortium name="The Broad Institute Genomics Platform"/>
            <consortium name="The Broad Institute Genome Sequencing Center for Infectious Disease"/>
            <person name="Wu L."/>
            <person name="Ma J."/>
        </authorList>
    </citation>
    <scope>NUCLEOTIDE SEQUENCE [LARGE SCALE GENOMIC DNA]</scope>
    <source>
        <strain evidence="12">CGMCC 1.16855</strain>
    </source>
</reference>
<dbReference type="Pfam" id="PF00691">
    <property type="entry name" value="OmpA"/>
    <property type="match status" value="1"/>
</dbReference>
<dbReference type="PROSITE" id="PS51123">
    <property type="entry name" value="OMPA_2"/>
    <property type="match status" value="1"/>
</dbReference>
<evidence type="ECO:0000256" key="2">
    <source>
        <dbReference type="ARBA" id="ARBA00008914"/>
    </source>
</evidence>
<evidence type="ECO:0000313" key="12">
    <source>
        <dbReference type="Proteomes" id="UP001595420"/>
    </source>
</evidence>
<dbReference type="PANTHER" id="PTHR30329">
    <property type="entry name" value="STATOR ELEMENT OF FLAGELLAR MOTOR COMPLEX"/>
    <property type="match status" value="1"/>
</dbReference>
<feature type="region of interest" description="Disordered" evidence="8">
    <location>
        <begin position="324"/>
        <end position="364"/>
    </location>
</feature>
<feature type="compositionally biased region" description="Pro residues" evidence="8">
    <location>
        <begin position="353"/>
        <end position="364"/>
    </location>
</feature>
<keyword evidence="11" id="KW-0969">Cilium</keyword>
<dbReference type="CDD" id="cd07185">
    <property type="entry name" value="OmpA_C-like"/>
    <property type="match status" value="1"/>
</dbReference>
<evidence type="ECO:0000256" key="5">
    <source>
        <dbReference type="ARBA" id="ARBA00022989"/>
    </source>
</evidence>
<evidence type="ECO:0000256" key="6">
    <source>
        <dbReference type="ARBA" id="ARBA00023136"/>
    </source>
</evidence>
<feature type="transmembrane region" description="Helical" evidence="9">
    <location>
        <begin position="30"/>
        <end position="49"/>
    </location>
</feature>
<keyword evidence="4 9" id="KW-0812">Transmembrane</keyword>
<evidence type="ECO:0000256" key="7">
    <source>
        <dbReference type="PROSITE-ProRule" id="PRU00473"/>
    </source>
</evidence>
<organism evidence="11 12">
    <name type="scientific">Falsiroseomonas tokyonensis</name>
    <dbReference type="NCBI Taxonomy" id="430521"/>
    <lineage>
        <taxon>Bacteria</taxon>
        <taxon>Pseudomonadati</taxon>
        <taxon>Pseudomonadota</taxon>
        <taxon>Alphaproteobacteria</taxon>
        <taxon>Acetobacterales</taxon>
        <taxon>Roseomonadaceae</taxon>
        <taxon>Falsiroseomonas</taxon>
    </lineage>
</organism>
<dbReference type="InterPro" id="IPR006665">
    <property type="entry name" value="OmpA-like"/>
</dbReference>
<protein>
    <submittedName>
        <fullName evidence="11">Flagellar motor protein MotB</fullName>
    </submittedName>
</protein>
<keyword evidence="3" id="KW-1003">Cell membrane</keyword>
<dbReference type="InterPro" id="IPR025713">
    <property type="entry name" value="MotB-like_N_dom"/>
</dbReference>
<keyword evidence="6 7" id="KW-0472">Membrane</keyword>
<evidence type="ECO:0000256" key="4">
    <source>
        <dbReference type="ARBA" id="ARBA00022692"/>
    </source>
</evidence>
<dbReference type="Pfam" id="PF13677">
    <property type="entry name" value="MotB_plug"/>
    <property type="match status" value="1"/>
</dbReference>
<feature type="compositionally biased region" description="Low complexity" evidence="8">
    <location>
        <begin position="158"/>
        <end position="176"/>
    </location>
</feature>
<dbReference type="RefSeq" id="WP_246602851.1">
    <property type="nucleotide sequence ID" value="NZ_JAFNJS010000004.1"/>
</dbReference>
<name>A0ABV7BZC0_9PROT</name>
<keyword evidence="12" id="KW-1185">Reference proteome</keyword>
<keyword evidence="11" id="KW-0282">Flagellum</keyword>
<comment type="similarity">
    <text evidence="2">Belongs to the MotB family.</text>
</comment>
<evidence type="ECO:0000313" key="11">
    <source>
        <dbReference type="EMBL" id="MFC3001350.1"/>
    </source>
</evidence>
<comment type="subcellular location">
    <subcellularLocation>
        <location evidence="1">Cell membrane</location>
        <topology evidence="1">Single-pass membrane protein</topology>
    </subcellularLocation>
</comment>
<dbReference type="SUPFAM" id="SSF103088">
    <property type="entry name" value="OmpA-like"/>
    <property type="match status" value="1"/>
</dbReference>
<evidence type="ECO:0000256" key="3">
    <source>
        <dbReference type="ARBA" id="ARBA00022475"/>
    </source>
</evidence>
<evidence type="ECO:0000256" key="1">
    <source>
        <dbReference type="ARBA" id="ARBA00004162"/>
    </source>
</evidence>
<evidence type="ECO:0000259" key="10">
    <source>
        <dbReference type="PROSITE" id="PS51123"/>
    </source>
</evidence>
<dbReference type="PANTHER" id="PTHR30329:SF21">
    <property type="entry name" value="LIPOPROTEIN YIAD-RELATED"/>
    <property type="match status" value="1"/>
</dbReference>